<dbReference type="InterPro" id="IPR005197">
    <property type="entry name" value="Glyco_hydro_71"/>
</dbReference>
<sequence>MRYLISDGMGRLAIFIGLFVFLPQAYARAVFAHFMVGNTEHYEVSDWKHDITLAQEAHIDAFALNMAHNEATNERSVKNAFQAAESLGFQLFFSFDYAGNGPWPQAEVIAMLQKYSSSSAHYRYQGKPFVSTFEGPGNAEDWIAIKAATGCFFVPDWSSLGAKPALQLAGGVADGLFSWAAWPTGLGRMNTYVDASYIQYLTEAGKPYMMPASPWFYTTMPGYDKNWLWHSDSLWYDRWVEIAYLEPEWVEIISWNDYGESHYIGPLNDKAYVAFLTGRAPYNYVQDMPHDGWRTQLPYLIDLYKTGTSSVTKENLVVWYRTNPRTTCSGGGTTGNTASQLQIEYDAYTLVDDKIFFSALLGSNATVTVSIGGLEYDGHWEFEPDGGVGIYHGSFPFNLHLMGEVIVTISRNSKDVLTVKGKAISDTCVSGLANFNPWVGSATAGSTIKAVSPKLKLSEQTCIKGSGAGNFAGLCQFTCKYGYCPVGACYCTAMGAEKKKPKATGKKGYPKNGDANYGGLCSFACNLGYCPESACSETPSPPYIPPSSPFAARACTGGESEHGEKYAGLCSFACAYGYCPISTCWCAEVGDLNVPPPPSDVKGVPDTSDADEYELLKGLCNFACSRDYCPPGACKLASEGDGDEYDDDDGDDDRPTEIIVDGSIWQDANPAVSCGSDCILVLPPVTLPSPTVITFDNDQGGYQTTLNVAWEVPVTTTLPDGQVVTTSSISHILQETRISVPPTTVSVLPLWPVTITSPTPTTTIYPMYRIPPQTIVITDDPNPLSEEGVSHPPVTRDITIPPYPWVSESARDTKIPPVTFTSASDSSNGPKCTNRARCGSGCHSKNFCGDGPCLIGCGGGGFAASNDPKPLPNPHPGPSHNKGDDSDDDEDSQTCTTTATVTDVWVSCSTINPSSTSCTTTSSHVHTGCRATASATTTGVSDTCLLNSRDEDQGSDGGAGSGLITTIDDRKSTATTASKTTATPKPIPTRSVQKGTLTCQSDIDNYPQGDSRYYATLTDISKAAQQMCEGLFTDFNDGVQFTSVQGIGERNTWSLVMQYTKAGGCPAAPNFKAKKHQAAIDTCIENLNLIINNCDVAANGHDYWKRGGKFVRDCMRYEFSKTGGKL</sequence>
<keyword evidence="3" id="KW-1185">Reference proteome</keyword>
<gene>
    <name evidence="2" type="ORF">BDV36DRAFT_301579</name>
</gene>
<feature type="compositionally biased region" description="Low complexity" evidence="1">
    <location>
        <begin position="973"/>
        <end position="984"/>
    </location>
</feature>
<organism evidence="2 3">
    <name type="scientific">Aspergillus pseudocaelatus</name>
    <dbReference type="NCBI Taxonomy" id="1825620"/>
    <lineage>
        <taxon>Eukaryota</taxon>
        <taxon>Fungi</taxon>
        <taxon>Dikarya</taxon>
        <taxon>Ascomycota</taxon>
        <taxon>Pezizomycotina</taxon>
        <taxon>Eurotiomycetes</taxon>
        <taxon>Eurotiomycetidae</taxon>
        <taxon>Eurotiales</taxon>
        <taxon>Aspergillaceae</taxon>
        <taxon>Aspergillus</taxon>
        <taxon>Aspergillus subgen. Circumdati</taxon>
    </lineage>
</organism>
<evidence type="ECO:0000256" key="1">
    <source>
        <dbReference type="SAM" id="MobiDB-lite"/>
    </source>
</evidence>
<name>A0ABQ6W3J5_9EURO</name>
<keyword evidence="2" id="KW-0378">Hydrolase</keyword>
<dbReference type="GO" id="GO:0016787">
    <property type="term" value="F:hydrolase activity"/>
    <property type="evidence" value="ECO:0007669"/>
    <property type="project" value="UniProtKB-KW"/>
</dbReference>
<protein>
    <submittedName>
        <fullName evidence="2">Glycosyl hydrolase family 71-domain-containing protein</fullName>
    </submittedName>
</protein>
<proteinExistence type="predicted"/>
<dbReference type="EMBL" id="ML735862">
    <property type="protein sequence ID" value="KAE8411719.1"/>
    <property type="molecule type" value="Genomic_DNA"/>
</dbReference>
<dbReference type="Gene3D" id="3.20.20.80">
    <property type="entry name" value="Glycosidases"/>
    <property type="match status" value="1"/>
</dbReference>
<dbReference type="Proteomes" id="UP000325395">
    <property type="component" value="Unassembled WGS sequence"/>
</dbReference>
<dbReference type="CDD" id="cd11577">
    <property type="entry name" value="GH71"/>
    <property type="match status" value="1"/>
</dbReference>
<reference evidence="2 3" key="1">
    <citation type="submission" date="2019-04" db="EMBL/GenBank/DDBJ databases">
        <authorList>
            <consortium name="DOE Joint Genome Institute"/>
            <person name="Mondo S."/>
            <person name="Kjaerbolling I."/>
            <person name="Vesth T."/>
            <person name="Frisvad J.C."/>
            <person name="Nybo J.L."/>
            <person name="Theobald S."/>
            <person name="Kildgaard S."/>
            <person name="Isbrandt T."/>
            <person name="Kuo A."/>
            <person name="Sato A."/>
            <person name="Lyhne E.K."/>
            <person name="Kogle M.E."/>
            <person name="Wiebenga A."/>
            <person name="Kun R.S."/>
            <person name="Lubbers R.J."/>
            <person name="Makela M.R."/>
            <person name="Barry K."/>
            <person name="Chovatia M."/>
            <person name="Clum A."/>
            <person name="Daum C."/>
            <person name="Haridas S."/>
            <person name="He G."/>
            <person name="LaButti K."/>
            <person name="Lipzen A."/>
            <person name="Riley R."/>
            <person name="Salamov A."/>
            <person name="Simmons B.A."/>
            <person name="Magnuson J.K."/>
            <person name="Henrissat B."/>
            <person name="Mortensen U.H."/>
            <person name="Larsen T.O."/>
            <person name="Devries R.P."/>
            <person name="Grigoriev I.V."/>
            <person name="Machida M."/>
            <person name="Baker S.E."/>
            <person name="Andersen M.R."/>
            <person name="Cantor M.N."/>
            <person name="Hua S.X."/>
        </authorList>
    </citation>
    <scope>NUCLEOTIDE SEQUENCE [LARGE SCALE GENOMIC DNA]</scope>
    <source>
        <strain evidence="2 3">CBS 117616</strain>
    </source>
</reference>
<dbReference type="Pfam" id="PF03659">
    <property type="entry name" value="Glyco_hydro_71"/>
    <property type="match status" value="1"/>
</dbReference>
<feature type="region of interest" description="Disordered" evidence="1">
    <location>
        <begin position="948"/>
        <end position="993"/>
    </location>
</feature>
<accession>A0ABQ6W3J5</accession>
<feature type="region of interest" description="Disordered" evidence="1">
    <location>
        <begin position="868"/>
        <end position="895"/>
    </location>
</feature>
<evidence type="ECO:0000313" key="2">
    <source>
        <dbReference type="EMBL" id="KAE8411719.1"/>
    </source>
</evidence>
<evidence type="ECO:0000313" key="3">
    <source>
        <dbReference type="Proteomes" id="UP000325395"/>
    </source>
</evidence>